<dbReference type="EMBL" id="JBEPME010000001">
    <property type="protein sequence ID" value="MET3656328.1"/>
    <property type="molecule type" value="Genomic_DNA"/>
</dbReference>
<evidence type="ECO:0000313" key="2">
    <source>
        <dbReference type="Proteomes" id="UP001549104"/>
    </source>
</evidence>
<name>A0ABV2K8G9_SPOPS</name>
<sequence>MSTKEAMQQYFRLRRDLADGGLDFLFKTPVIDETNNSIIFEGEIDEDEYVSWKPVEKKFHMISTN</sequence>
<evidence type="ECO:0000313" key="1">
    <source>
        <dbReference type="EMBL" id="MET3656328.1"/>
    </source>
</evidence>
<dbReference type="Proteomes" id="UP001549104">
    <property type="component" value="Unassembled WGS sequence"/>
</dbReference>
<protein>
    <submittedName>
        <fullName evidence="1">Uncharacterized protein</fullName>
    </submittedName>
</protein>
<comment type="caution">
    <text evidence="1">The sequence shown here is derived from an EMBL/GenBank/DDBJ whole genome shotgun (WGS) entry which is preliminary data.</text>
</comment>
<organism evidence="1 2">
    <name type="scientific">Sporosarcina psychrophila</name>
    <name type="common">Bacillus psychrophilus</name>
    <dbReference type="NCBI Taxonomy" id="1476"/>
    <lineage>
        <taxon>Bacteria</taxon>
        <taxon>Bacillati</taxon>
        <taxon>Bacillota</taxon>
        <taxon>Bacilli</taxon>
        <taxon>Bacillales</taxon>
        <taxon>Caryophanaceae</taxon>
        <taxon>Sporosarcina</taxon>
    </lineage>
</organism>
<proteinExistence type="predicted"/>
<reference evidence="1 2" key="1">
    <citation type="submission" date="2024-06" db="EMBL/GenBank/DDBJ databases">
        <title>Sorghum-associated microbial communities from plants grown in Nebraska, USA.</title>
        <authorList>
            <person name="Schachtman D."/>
        </authorList>
    </citation>
    <scope>NUCLEOTIDE SEQUENCE [LARGE SCALE GENOMIC DNA]</scope>
    <source>
        <strain evidence="1 2">1288</strain>
    </source>
</reference>
<keyword evidence="2" id="KW-1185">Reference proteome</keyword>
<gene>
    <name evidence="1" type="ORF">ABIC55_001412</name>
</gene>
<accession>A0ABV2K8G9</accession>